<dbReference type="EMBL" id="JBHULB010000006">
    <property type="protein sequence ID" value="MFD2585877.1"/>
    <property type="molecule type" value="Genomic_DNA"/>
</dbReference>
<proteinExistence type="predicted"/>
<dbReference type="Proteomes" id="UP001597526">
    <property type="component" value="Unassembled WGS sequence"/>
</dbReference>
<protein>
    <recommendedName>
        <fullName evidence="3">Four helix bundle protein</fullName>
    </recommendedName>
</protein>
<dbReference type="RefSeq" id="WP_377765414.1">
    <property type="nucleotide sequence ID" value="NZ_JBHULB010000006.1"/>
</dbReference>
<evidence type="ECO:0008006" key="3">
    <source>
        <dbReference type="Google" id="ProtNLM"/>
    </source>
</evidence>
<accession>A0ABW5MRL1</accession>
<evidence type="ECO:0000313" key="2">
    <source>
        <dbReference type="Proteomes" id="UP001597526"/>
    </source>
</evidence>
<comment type="caution">
    <text evidence="1">The sequence shown here is derived from an EMBL/GenBank/DDBJ whole genome shotgun (WGS) entry which is preliminary data.</text>
</comment>
<organism evidence="1 2">
    <name type="scientific">Croceitalea marina</name>
    <dbReference type="NCBI Taxonomy" id="1775166"/>
    <lineage>
        <taxon>Bacteria</taxon>
        <taxon>Pseudomonadati</taxon>
        <taxon>Bacteroidota</taxon>
        <taxon>Flavobacteriia</taxon>
        <taxon>Flavobacteriales</taxon>
        <taxon>Flavobacteriaceae</taxon>
        <taxon>Croceitalea</taxon>
    </lineage>
</organism>
<reference evidence="2" key="1">
    <citation type="journal article" date="2019" name="Int. J. Syst. Evol. Microbiol.">
        <title>The Global Catalogue of Microorganisms (GCM) 10K type strain sequencing project: providing services to taxonomists for standard genome sequencing and annotation.</title>
        <authorList>
            <consortium name="The Broad Institute Genomics Platform"/>
            <consortium name="The Broad Institute Genome Sequencing Center for Infectious Disease"/>
            <person name="Wu L."/>
            <person name="Ma J."/>
        </authorList>
    </citation>
    <scope>NUCLEOTIDE SEQUENCE [LARGE SCALE GENOMIC DNA]</scope>
    <source>
        <strain evidence="2">KCTC 52368</strain>
    </source>
</reference>
<keyword evidence="2" id="KW-1185">Reference proteome</keyword>
<sequence length="129" mass="14877">MKHTPYYALPVYQKSLALHDLSSAVASYFSKEKNILKLKKTASLREQIASSLFIDSNLIAKQIEQAVTTNSYEARLQSASFINTITRNLSSYCNGLDYDGVKEKEYVNLLRRELKSFRVSFKQWRKSLK</sequence>
<gene>
    <name evidence="1" type="ORF">ACFSQJ_02975</name>
</gene>
<name>A0ABW5MRL1_9FLAO</name>
<evidence type="ECO:0000313" key="1">
    <source>
        <dbReference type="EMBL" id="MFD2585877.1"/>
    </source>
</evidence>